<evidence type="ECO:0000313" key="7">
    <source>
        <dbReference type="EMBL" id="RZF31882.1"/>
    </source>
</evidence>
<proteinExistence type="predicted"/>
<reference evidence="7 8" key="1">
    <citation type="journal article" date="2017" name="Gigascience">
        <title>Genome sequence of the small brown planthopper, Laodelphax striatellus.</title>
        <authorList>
            <person name="Zhu J."/>
            <person name="Jiang F."/>
            <person name="Wang X."/>
            <person name="Yang P."/>
            <person name="Bao Y."/>
            <person name="Zhao W."/>
            <person name="Wang W."/>
            <person name="Lu H."/>
            <person name="Wang Q."/>
            <person name="Cui N."/>
            <person name="Li J."/>
            <person name="Chen X."/>
            <person name="Luo L."/>
            <person name="Yu J."/>
            <person name="Kang L."/>
            <person name="Cui F."/>
        </authorList>
    </citation>
    <scope>NUCLEOTIDE SEQUENCE [LARGE SCALE GENOMIC DNA]</scope>
    <source>
        <strain evidence="7">Lst14</strain>
    </source>
</reference>
<dbReference type="InterPro" id="IPR019734">
    <property type="entry name" value="TPR_rpt"/>
</dbReference>
<dbReference type="Gene3D" id="3.10.50.40">
    <property type="match status" value="1"/>
</dbReference>
<name>A0A482WEY6_LAOST</name>
<keyword evidence="8" id="KW-1185">Reference proteome</keyword>
<evidence type="ECO:0000313" key="8">
    <source>
        <dbReference type="Proteomes" id="UP000291343"/>
    </source>
</evidence>
<dbReference type="Pfam" id="PF23322">
    <property type="entry name" value="PPIase_AIP"/>
    <property type="match status" value="1"/>
</dbReference>
<evidence type="ECO:0000256" key="3">
    <source>
        <dbReference type="ARBA" id="ARBA00022737"/>
    </source>
</evidence>
<dbReference type="EMBL" id="QKKF02038031">
    <property type="protein sequence ID" value="RZF31882.1"/>
    <property type="molecule type" value="Genomic_DNA"/>
</dbReference>
<dbReference type="SUPFAM" id="SSF48452">
    <property type="entry name" value="TPR-like"/>
    <property type="match status" value="1"/>
</dbReference>
<dbReference type="InterPro" id="IPR056277">
    <property type="entry name" value="PPIase_AIP"/>
</dbReference>
<keyword evidence="4" id="KW-0802">TPR repeat</keyword>
<dbReference type="SMR" id="A0A482WEY6"/>
<comment type="catalytic activity">
    <reaction evidence="5">
        <text>[protein]-peptidylproline (omega=180) = [protein]-peptidylproline (omega=0)</text>
        <dbReference type="Rhea" id="RHEA:16237"/>
        <dbReference type="Rhea" id="RHEA-COMP:10747"/>
        <dbReference type="Rhea" id="RHEA-COMP:10748"/>
        <dbReference type="ChEBI" id="CHEBI:83833"/>
        <dbReference type="ChEBI" id="CHEBI:83834"/>
        <dbReference type="EC" id="5.2.1.8"/>
    </reaction>
</comment>
<dbReference type="PANTHER" id="PTHR11242:SF0">
    <property type="entry name" value="TPR_REGION DOMAIN-CONTAINING PROTEIN"/>
    <property type="match status" value="1"/>
</dbReference>
<evidence type="ECO:0000259" key="6">
    <source>
        <dbReference type="PROSITE" id="PS50059"/>
    </source>
</evidence>
<dbReference type="InterPro" id="IPR011990">
    <property type="entry name" value="TPR-like_helical_dom_sf"/>
</dbReference>
<dbReference type="OrthoDB" id="5829758at2759"/>
<organism evidence="7 8">
    <name type="scientific">Laodelphax striatellus</name>
    <name type="common">Small brown planthopper</name>
    <name type="synonym">Delphax striatella</name>
    <dbReference type="NCBI Taxonomy" id="195883"/>
    <lineage>
        <taxon>Eukaryota</taxon>
        <taxon>Metazoa</taxon>
        <taxon>Ecdysozoa</taxon>
        <taxon>Arthropoda</taxon>
        <taxon>Hexapoda</taxon>
        <taxon>Insecta</taxon>
        <taxon>Pterygota</taxon>
        <taxon>Neoptera</taxon>
        <taxon>Paraneoptera</taxon>
        <taxon>Hemiptera</taxon>
        <taxon>Auchenorrhyncha</taxon>
        <taxon>Fulgoroidea</taxon>
        <taxon>Delphacidae</taxon>
        <taxon>Criomorphinae</taxon>
        <taxon>Laodelphax</taxon>
    </lineage>
</organism>
<dbReference type="SUPFAM" id="SSF54534">
    <property type="entry name" value="FKBP-like"/>
    <property type="match status" value="1"/>
</dbReference>
<dbReference type="FunFam" id="1.25.40.10:FF:000052">
    <property type="entry name" value="Aryl-hydrocarbon-interacting protein-like 1"/>
    <property type="match status" value="1"/>
</dbReference>
<dbReference type="EC" id="5.2.1.8" evidence="5"/>
<dbReference type="Proteomes" id="UP000291343">
    <property type="component" value="Unassembled WGS sequence"/>
</dbReference>
<evidence type="ECO:0000256" key="2">
    <source>
        <dbReference type="ARBA" id="ARBA00022490"/>
    </source>
</evidence>
<dbReference type="InParanoid" id="A0A482WEY6"/>
<keyword evidence="2" id="KW-0963">Cytoplasm</keyword>
<dbReference type="STRING" id="195883.A0A482WEY6"/>
<gene>
    <name evidence="7" type="ORF">LSTR_LSTR015454</name>
</gene>
<dbReference type="InterPro" id="IPR001179">
    <property type="entry name" value="PPIase_FKBP_dom"/>
</dbReference>
<comment type="subcellular location">
    <subcellularLocation>
        <location evidence="1">Cytoplasm</location>
    </subcellularLocation>
</comment>
<evidence type="ECO:0000256" key="4">
    <source>
        <dbReference type="ARBA" id="ARBA00022803"/>
    </source>
</evidence>
<dbReference type="InterPro" id="IPR039663">
    <property type="entry name" value="AIP/AIPL1/TTC9"/>
</dbReference>
<feature type="domain" description="PPIase FKBP-type" evidence="6">
    <location>
        <begin position="22"/>
        <end position="145"/>
    </location>
</feature>
<dbReference type="AlphaFoldDB" id="A0A482WEY6"/>
<dbReference type="InterPro" id="IPR046357">
    <property type="entry name" value="PPIase_dom_sf"/>
</dbReference>
<dbReference type="FunCoup" id="A0A482WEY6">
    <property type="interactions" value="379"/>
</dbReference>
<keyword evidence="5" id="KW-0697">Rotamase</keyword>
<dbReference type="SMART" id="SM00028">
    <property type="entry name" value="TPR"/>
    <property type="match status" value="3"/>
</dbReference>
<evidence type="ECO:0000256" key="1">
    <source>
        <dbReference type="ARBA" id="ARBA00004496"/>
    </source>
</evidence>
<dbReference type="PANTHER" id="PTHR11242">
    <property type="entry name" value="ARYL HYDROCARBON RECEPTOR INTERACTING PROTEIN RELATED"/>
    <property type="match status" value="1"/>
</dbReference>
<accession>A0A482WEY6</accession>
<dbReference type="GO" id="GO:0005737">
    <property type="term" value="C:cytoplasm"/>
    <property type="evidence" value="ECO:0007669"/>
    <property type="project" value="UniProtKB-SubCell"/>
</dbReference>
<dbReference type="GO" id="GO:0003755">
    <property type="term" value="F:peptidyl-prolyl cis-trans isomerase activity"/>
    <property type="evidence" value="ECO:0007669"/>
    <property type="project" value="UniProtKB-KW"/>
</dbReference>
<dbReference type="PROSITE" id="PS50059">
    <property type="entry name" value="FKBP_PPIASE"/>
    <property type="match status" value="1"/>
</dbReference>
<comment type="caution">
    <text evidence="7">The sequence shown here is derived from an EMBL/GenBank/DDBJ whole genome shotgun (WGS) entry which is preliminary data.</text>
</comment>
<keyword evidence="3" id="KW-0677">Repeat</keyword>
<keyword evidence="5" id="KW-0413">Isomerase</keyword>
<evidence type="ECO:0000256" key="5">
    <source>
        <dbReference type="PROSITE-ProRule" id="PRU00277"/>
    </source>
</evidence>
<dbReference type="Gene3D" id="1.25.40.10">
    <property type="entry name" value="Tetratricopeptide repeat domain"/>
    <property type="match status" value="1"/>
</dbReference>
<sequence>MECKIKKSVLHTGTSHKQVQNGAKVFFHFQTRLKDEDETIVDDSKKKGKPMELVLGKKFKLEVWETILAAMALNEVARFEVDKSMVLSYPFVSKTLRDANKKNGEVRRHCCGSTLQAEGTGYEDLNQMIKDPQDLIFIIELLSIENPGEYERETWQFSDEERLASVPQLKEEGNNLYKSNLFKEASEKYARALGFLDQLMLKEKPRDVEWNELNAMRIPLLLNYAQCMLQTNNYYAAIEHCTTVLEADPTNVKALFRRGRAHIGAWNKDEARADLLQAKKLDPKVTSLVNEQLESLDKMLKEKEKQESERLKGKMF</sequence>
<protein>
    <recommendedName>
        <fullName evidence="5">peptidylprolyl isomerase</fullName>
        <ecNumber evidence="5">5.2.1.8</ecNumber>
    </recommendedName>
</protein>